<sequence length="39" mass="4033">WRAGTHPDAPHHPGHRSSAVGDGSSCRPPQVRTGVSSST</sequence>
<protein>
    <submittedName>
        <fullName evidence="2">Uncharacterized protein</fullName>
    </submittedName>
</protein>
<organism evidence="2">
    <name type="scientific">uncultured Actinomycetospora sp</name>
    <dbReference type="NCBI Taxonomy" id="1135996"/>
    <lineage>
        <taxon>Bacteria</taxon>
        <taxon>Bacillati</taxon>
        <taxon>Actinomycetota</taxon>
        <taxon>Actinomycetes</taxon>
        <taxon>Pseudonocardiales</taxon>
        <taxon>Pseudonocardiaceae</taxon>
        <taxon>Actinomycetospora</taxon>
        <taxon>environmental samples</taxon>
    </lineage>
</organism>
<name>A0A6J4H4K3_9PSEU</name>
<gene>
    <name evidence="2" type="ORF">AVDCRST_MAG54-241</name>
</gene>
<feature type="non-terminal residue" evidence="2">
    <location>
        <position position="39"/>
    </location>
</feature>
<feature type="region of interest" description="Disordered" evidence="1">
    <location>
        <begin position="1"/>
        <end position="39"/>
    </location>
</feature>
<accession>A0A6J4H4K3</accession>
<proteinExistence type="predicted"/>
<dbReference type="AlphaFoldDB" id="A0A6J4H4K3"/>
<evidence type="ECO:0000313" key="2">
    <source>
        <dbReference type="EMBL" id="CAA9213754.1"/>
    </source>
</evidence>
<dbReference type="EMBL" id="CADCTH010000035">
    <property type="protein sequence ID" value="CAA9213754.1"/>
    <property type="molecule type" value="Genomic_DNA"/>
</dbReference>
<evidence type="ECO:0000256" key="1">
    <source>
        <dbReference type="SAM" id="MobiDB-lite"/>
    </source>
</evidence>
<feature type="non-terminal residue" evidence="2">
    <location>
        <position position="1"/>
    </location>
</feature>
<reference evidence="2" key="1">
    <citation type="submission" date="2020-02" db="EMBL/GenBank/DDBJ databases">
        <authorList>
            <person name="Meier V. D."/>
        </authorList>
    </citation>
    <scope>NUCLEOTIDE SEQUENCE</scope>
    <source>
        <strain evidence="2">AVDCRST_MAG54</strain>
    </source>
</reference>